<keyword evidence="6 8" id="KW-0472">Membrane</keyword>
<feature type="transmembrane region" description="Helical" evidence="8">
    <location>
        <begin position="230"/>
        <end position="251"/>
    </location>
</feature>
<protein>
    <submittedName>
        <fullName evidence="11">Sodium-and chloride-dependent glycine transporter 1</fullName>
    </submittedName>
</protein>
<dbReference type="PANTHER" id="PTHR11616">
    <property type="entry name" value="SODIUM/CHLORIDE DEPENDENT TRANSPORTER"/>
    <property type="match status" value="1"/>
</dbReference>
<evidence type="ECO:0000256" key="5">
    <source>
        <dbReference type="ARBA" id="ARBA00022989"/>
    </source>
</evidence>
<reference evidence="9 10" key="1">
    <citation type="submission" date="2018-11" db="EMBL/GenBank/DDBJ databases">
        <authorList>
            <consortium name="Pathogen Informatics"/>
        </authorList>
    </citation>
    <scope>NUCLEOTIDE SEQUENCE [LARGE SCALE GENOMIC DNA]</scope>
</reference>
<evidence type="ECO:0000256" key="4">
    <source>
        <dbReference type="ARBA" id="ARBA00022847"/>
    </source>
</evidence>
<gene>
    <name evidence="9" type="ORF">HPBE_LOCUS21248</name>
</gene>
<dbReference type="GO" id="GO:0089718">
    <property type="term" value="P:amino acid import across plasma membrane"/>
    <property type="evidence" value="ECO:0007669"/>
    <property type="project" value="TreeGrafter"/>
</dbReference>
<keyword evidence="2" id="KW-0813">Transport</keyword>
<feature type="binding site" evidence="7">
    <location>
        <position position="501"/>
    </location>
    <ligand>
        <name>Na(+)</name>
        <dbReference type="ChEBI" id="CHEBI:29101"/>
        <label>1</label>
    </ligand>
</feature>
<feature type="binding site" evidence="7">
    <location>
        <position position="432"/>
    </location>
    <ligand>
        <name>Na(+)</name>
        <dbReference type="ChEBI" id="CHEBI:29101"/>
        <label>1</label>
    </ligand>
</feature>
<dbReference type="OrthoDB" id="6581954at2759"/>
<feature type="transmembrane region" description="Helical" evidence="8">
    <location>
        <begin position="399"/>
        <end position="417"/>
    </location>
</feature>
<dbReference type="PRINTS" id="PR00176">
    <property type="entry name" value="NANEUSMPORT"/>
</dbReference>
<keyword evidence="4" id="KW-0769">Symport</keyword>
<proteinExistence type="predicted"/>
<keyword evidence="7" id="KW-0479">Metal-binding</keyword>
<keyword evidence="3 8" id="KW-0812">Transmembrane</keyword>
<dbReference type="Proteomes" id="UP000050761">
    <property type="component" value="Unassembled WGS sequence"/>
</dbReference>
<dbReference type="GO" id="GO:0046872">
    <property type="term" value="F:metal ion binding"/>
    <property type="evidence" value="ECO:0007669"/>
    <property type="project" value="UniProtKB-KW"/>
</dbReference>
<reference evidence="11" key="2">
    <citation type="submission" date="2019-09" db="UniProtKB">
        <authorList>
            <consortium name="WormBaseParasite"/>
        </authorList>
    </citation>
    <scope>IDENTIFICATION</scope>
</reference>
<dbReference type="EMBL" id="UZAH01032826">
    <property type="protein sequence ID" value="VDP24056.1"/>
    <property type="molecule type" value="Genomic_DNA"/>
</dbReference>
<evidence type="ECO:0000256" key="3">
    <source>
        <dbReference type="ARBA" id="ARBA00022692"/>
    </source>
</evidence>
<evidence type="ECO:0000256" key="2">
    <source>
        <dbReference type="ARBA" id="ARBA00022448"/>
    </source>
</evidence>
<sequence>MDGSEWKAALRLQIEALARRNDLHRRCNRESIRSRTADMDTRIVRLRELVASDANYAAQFYLECVCHADETERILNRTSSRDKKRRKCPWGYSKDFCKGVVRASFSFCTFLQSAPIETILPERSAVANGEPRWWDQFSIHRKEDDYVDGHNEVRHLWKTQVTDLQAVFPSIACCQNLRVWSHISRHWSGLGIFFAPYLFCQVFIGFPMLYLHLCIGQYAGQTADVAFQRLMPITCGLGWAFVLAAIPVIIYHNIILTWSLQYLWYSALSVVISEPLPWENRVTAVVCAVEWRRDCSCFSLDILSLTSYTELTLTLPQRHIVLALVAAWLLVFAGVCRGTTWMSWAIRFTATIPYLLLLILLIRGLSLPGASLGLSFLFSSAFDSISSMKVQFSTAAEQVLFEIGVGAGALFSIAAYSRFRNNVYRDAYLLRNALTSVLASMVLFSFLGLLAISSGREISTIITHDPFYMVFTVVPSMTKLMRWGPLWMSILFASIVFTSVDAEFIWVEMLSSSVMNLLGSKNRQLNSRIIAIICFLGLLLEIPICSSGGFFLFHSMDSSSRILPLSETTVSVAGLNKFVSDVSSMLRVPMKSQTKWAHLRLHEKFLELFGPCGAFVRISWALICPCFLAVSSSRLQSILASYLEGFVGVGGTRNKSVLFEIHTTADVSSDCATTPPWGTHVLKAFSFLKQFLNPSGNPFWPHNKLKVQFKQTSFFSSNSSHELKTSVKRYIPQILR</sequence>
<evidence type="ECO:0000256" key="8">
    <source>
        <dbReference type="SAM" id="Phobius"/>
    </source>
</evidence>
<dbReference type="PROSITE" id="PS50267">
    <property type="entry name" value="NA_NEUROTRAN_SYMP_3"/>
    <property type="match status" value="1"/>
</dbReference>
<name>A0A3P8FZ27_HELPZ</name>
<dbReference type="GO" id="GO:0015179">
    <property type="term" value="F:L-amino acid transmembrane transporter activity"/>
    <property type="evidence" value="ECO:0007669"/>
    <property type="project" value="TreeGrafter"/>
</dbReference>
<comment type="subcellular location">
    <subcellularLocation>
        <location evidence="1">Membrane</location>
        <topology evidence="1">Multi-pass membrane protein</topology>
    </subcellularLocation>
</comment>
<keyword evidence="5 8" id="KW-1133">Transmembrane helix</keyword>
<feature type="transmembrane region" description="Helical" evidence="8">
    <location>
        <begin position="187"/>
        <end position="210"/>
    </location>
</feature>
<keyword evidence="7" id="KW-0915">Sodium</keyword>
<feature type="binding site" evidence="7">
    <location>
        <position position="176"/>
    </location>
    <ligand>
        <name>Na(+)</name>
        <dbReference type="ChEBI" id="CHEBI:29101"/>
        <label>1</label>
    </ligand>
</feature>
<evidence type="ECO:0000313" key="10">
    <source>
        <dbReference type="Proteomes" id="UP000050761"/>
    </source>
</evidence>
<dbReference type="GO" id="GO:0005886">
    <property type="term" value="C:plasma membrane"/>
    <property type="evidence" value="ECO:0007669"/>
    <property type="project" value="TreeGrafter"/>
</dbReference>
<dbReference type="PANTHER" id="PTHR11616:SF324">
    <property type="entry name" value="SODIUM-DEPENDENT TRANSPORTER SNF-12"/>
    <property type="match status" value="1"/>
</dbReference>
<keyword evidence="10" id="KW-1185">Reference proteome</keyword>
<feature type="transmembrane region" description="Helical" evidence="8">
    <location>
        <begin position="429"/>
        <end position="452"/>
    </location>
</feature>
<accession>A0A3P8FZ27</accession>
<feature type="transmembrane region" description="Helical" evidence="8">
    <location>
        <begin position="527"/>
        <end position="553"/>
    </location>
</feature>
<feature type="transmembrane region" description="Helical" evidence="8">
    <location>
        <begin position="320"/>
        <end position="346"/>
    </location>
</feature>
<dbReference type="Pfam" id="PF00209">
    <property type="entry name" value="SNF"/>
    <property type="match status" value="1"/>
</dbReference>
<evidence type="ECO:0000313" key="11">
    <source>
        <dbReference type="WBParaSite" id="HPBE_0002124901-mRNA-1"/>
    </source>
</evidence>
<evidence type="ECO:0000256" key="6">
    <source>
        <dbReference type="ARBA" id="ARBA00023136"/>
    </source>
</evidence>
<organism evidence="9">
    <name type="scientific">Heligmosomoides polygyrus</name>
    <name type="common">Parasitic roundworm</name>
    <dbReference type="NCBI Taxonomy" id="6339"/>
    <lineage>
        <taxon>Eukaryota</taxon>
        <taxon>Metazoa</taxon>
        <taxon>Ecdysozoa</taxon>
        <taxon>Nematoda</taxon>
        <taxon>Chromadorea</taxon>
        <taxon>Rhabditida</taxon>
        <taxon>Rhabditina</taxon>
        <taxon>Rhabditomorpha</taxon>
        <taxon>Strongyloidea</taxon>
        <taxon>Heligmosomidae</taxon>
        <taxon>Heligmosomoides</taxon>
    </lineage>
</organism>
<dbReference type="GO" id="GO:0005283">
    <property type="term" value="F:amino acid:sodium symporter activity"/>
    <property type="evidence" value="ECO:0007669"/>
    <property type="project" value="TreeGrafter"/>
</dbReference>
<dbReference type="SUPFAM" id="SSF161070">
    <property type="entry name" value="SNF-like"/>
    <property type="match status" value="1"/>
</dbReference>
<feature type="transmembrane region" description="Helical" evidence="8">
    <location>
        <begin position="486"/>
        <end position="507"/>
    </location>
</feature>
<evidence type="ECO:0000256" key="7">
    <source>
        <dbReference type="PIRSR" id="PIRSR600175-1"/>
    </source>
</evidence>
<dbReference type="InterPro" id="IPR037272">
    <property type="entry name" value="SNS_sf"/>
</dbReference>
<feature type="transmembrane region" description="Helical" evidence="8">
    <location>
        <begin position="352"/>
        <end position="378"/>
    </location>
</feature>
<evidence type="ECO:0000256" key="1">
    <source>
        <dbReference type="ARBA" id="ARBA00004141"/>
    </source>
</evidence>
<dbReference type="AlphaFoldDB" id="A0A3P8FZ27"/>
<evidence type="ECO:0000313" key="9">
    <source>
        <dbReference type="EMBL" id="VDP24056.1"/>
    </source>
</evidence>
<dbReference type="WBParaSite" id="HPBE_0002124901-mRNA-1">
    <property type="protein sequence ID" value="HPBE_0002124901-mRNA-1"/>
    <property type="gene ID" value="HPBE_0002124901"/>
</dbReference>
<dbReference type="InterPro" id="IPR000175">
    <property type="entry name" value="Na/ntran_symport"/>
</dbReference>